<sequence>MNNLVTIKKITILGGYTKDGMEEPIRKMDITTGEILVLVGPTGSGKSMLLSDIELLASADTPSKRTVLINDTMYEGCRSEIIAQLSQTMNFVMDTTVGDFLILHASSRNIDSDAIVNDVIALANTLAGEPINPHDFITTLSGGQSRALMIADIALISDSPIVLVDEIENAGIDKLQALQVLSDKGKIVIVASHDPVIMLMAKRRVVMRNGGMNKVLSTNQKETELLHELISFDKNMFSLRESLRTSGTIEIA</sequence>
<evidence type="ECO:0000256" key="3">
    <source>
        <dbReference type="ARBA" id="ARBA00022741"/>
    </source>
</evidence>
<keyword evidence="4 6" id="KW-0067">ATP-binding</keyword>
<comment type="caution">
    <text evidence="6">The sequence shown here is derived from an EMBL/GenBank/DDBJ whole genome shotgun (WGS) entry which is preliminary data.</text>
</comment>
<dbReference type="AlphaFoldDB" id="A0A2V2MPS7"/>
<evidence type="ECO:0000313" key="7">
    <source>
        <dbReference type="Proteomes" id="UP000245934"/>
    </source>
</evidence>
<dbReference type="PANTHER" id="PTHR43117:SF4">
    <property type="entry name" value="OSMOPROTECTANT IMPORT ATP-BINDING PROTEIN OSMV"/>
    <property type="match status" value="1"/>
</dbReference>
<comment type="similarity">
    <text evidence="1">Belongs to the ABC transporter superfamily.</text>
</comment>
<dbReference type="GO" id="GO:0016887">
    <property type="term" value="F:ATP hydrolysis activity"/>
    <property type="evidence" value="ECO:0007669"/>
    <property type="project" value="InterPro"/>
</dbReference>
<dbReference type="OrthoDB" id="64309at2157"/>
<dbReference type="Proteomes" id="UP000245934">
    <property type="component" value="Unassembled WGS sequence"/>
</dbReference>
<protein>
    <submittedName>
        <fullName evidence="6">ABC transporter ATP-binding protein</fullName>
    </submittedName>
</protein>
<dbReference type="EMBL" id="QGMZ01000045">
    <property type="protein sequence ID" value="PWR70224.1"/>
    <property type="molecule type" value="Genomic_DNA"/>
</dbReference>
<dbReference type="GeneID" id="97607978"/>
<keyword evidence="7" id="KW-1185">Reference proteome</keyword>
<gene>
    <name evidence="6" type="ORF">DLD82_16275</name>
</gene>
<dbReference type="PROSITE" id="PS50893">
    <property type="entry name" value="ABC_TRANSPORTER_2"/>
    <property type="match status" value="1"/>
</dbReference>
<accession>A0A2V2MPS7</accession>
<reference evidence="6 7" key="1">
    <citation type="submission" date="2018-05" db="EMBL/GenBank/DDBJ databases">
        <title>Draft genome of Methanospirillum stamsii Pt1.</title>
        <authorList>
            <person name="Dueholm M.S."/>
            <person name="Nielsen P.H."/>
            <person name="Bakmann L.F."/>
            <person name="Otzen D.E."/>
        </authorList>
    </citation>
    <scope>NUCLEOTIDE SEQUENCE [LARGE SCALE GENOMIC DNA]</scope>
    <source>
        <strain evidence="6 7">Pt1</strain>
    </source>
</reference>
<evidence type="ECO:0000313" key="6">
    <source>
        <dbReference type="EMBL" id="PWR70224.1"/>
    </source>
</evidence>
<evidence type="ECO:0000256" key="4">
    <source>
        <dbReference type="ARBA" id="ARBA00022840"/>
    </source>
</evidence>
<dbReference type="SMART" id="SM00382">
    <property type="entry name" value="AAA"/>
    <property type="match status" value="1"/>
</dbReference>
<name>A0A2V2MPS7_9EURY</name>
<dbReference type="PROSITE" id="PS00211">
    <property type="entry name" value="ABC_TRANSPORTER_1"/>
    <property type="match status" value="1"/>
</dbReference>
<organism evidence="6 7">
    <name type="scientific">Methanospirillum stamsii</name>
    <dbReference type="NCBI Taxonomy" id="1277351"/>
    <lineage>
        <taxon>Archaea</taxon>
        <taxon>Methanobacteriati</taxon>
        <taxon>Methanobacteriota</taxon>
        <taxon>Stenosarchaea group</taxon>
        <taxon>Methanomicrobia</taxon>
        <taxon>Methanomicrobiales</taxon>
        <taxon>Methanospirillaceae</taxon>
        <taxon>Methanospirillum</taxon>
    </lineage>
</organism>
<dbReference type="InterPro" id="IPR003593">
    <property type="entry name" value="AAA+_ATPase"/>
</dbReference>
<keyword evidence="3" id="KW-0547">Nucleotide-binding</keyword>
<feature type="domain" description="ABC transporter" evidence="5">
    <location>
        <begin position="5"/>
        <end position="235"/>
    </location>
</feature>
<keyword evidence="2" id="KW-0813">Transport</keyword>
<dbReference type="Gene3D" id="3.40.50.300">
    <property type="entry name" value="P-loop containing nucleotide triphosphate hydrolases"/>
    <property type="match status" value="1"/>
</dbReference>
<dbReference type="InterPro" id="IPR003439">
    <property type="entry name" value="ABC_transporter-like_ATP-bd"/>
</dbReference>
<dbReference type="Pfam" id="PF00005">
    <property type="entry name" value="ABC_tran"/>
    <property type="match status" value="1"/>
</dbReference>
<dbReference type="RefSeq" id="WP_109942190.1">
    <property type="nucleotide sequence ID" value="NZ_CP176366.1"/>
</dbReference>
<evidence type="ECO:0000256" key="2">
    <source>
        <dbReference type="ARBA" id="ARBA00022448"/>
    </source>
</evidence>
<dbReference type="InterPro" id="IPR027417">
    <property type="entry name" value="P-loop_NTPase"/>
</dbReference>
<dbReference type="SUPFAM" id="SSF52540">
    <property type="entry name" value="P-loop containing nucleoside triphosphate hydrolases"/>
    <property type="match status" value="1"/>
</dbReference>
<proteinExistence type="inferred from homology"/>
<evidence type="ECO:0000259" key="5">
    <source>
        <dbReference type="PROSITE" id="PS50893"/>
    </source>
</evidence>
<dbReference type="GO" id="GO:0005524">
    <property type="term" value="F:ATP binding"/>
    <property type="evidence" value="ECO:0007669"/>
    <property type="project" value="UniProtKB-KW"/>
</dbReference>
<evidence type="ECO:0000256" key="1">
    <source>
        <dbReference type="ARBA" id="ARBA00005417"/>
    </source>
</evidence>
<dbReference type="PANTHER" id="PTHR43117">
    <property type="entry name" value="OSMOPROTECTANT IMPORT ATP-BINDING PROTEIN OSMV"/>
    <property type="match status" value="1"/>
</dbReference>
<dbReference type="InterPro" id="IPR017871">
    <property type="entry name" value="ABC_transporter-like_CS"/>
</dbReference>